<keyword evidence="12" id="KW-1185">Reference proteome</keyword>
<evidence type="ECO:0000256" key="4">
    <source>
        <dbReference type="ARBA" id="ARBA00023224"/>
    </source>
</evidence>
<feature type="transmembrane region" description="Helical" evidence="8">
    <location>
        <begin position="184"/>
        <end position="210"/>
    </location>
</feature>
<keyword evidence="8" id="KW-1133">Transmembrane helix</keyword>
<keyword evidence="8" id="KW-0812">Transmembrane</keyword>
<dbReference type="PROSITE" id="PS50885">
    <property type="entry name" value="HAMP"/>
    <property type="match status" value="1"/>
</dbReference>
<dbReference type="RefSeq" id="WP_210599083.1">
    <property type="nucleotide sequence ID" value="NZ_JAGKSQ010000011.1"/>
</dbReference>
<dbReference type="SMART" id="SM00283">
    <property type="entry name" value="MA"/>
    <property type="match status" value="1"/>
</dbReference>
<dbReference type="SMART" id="SM00304">
    <property type="entry name" value="HAMP"/>
    <property type="match status" value="1"/>
</dbReference>
<evidence type="ECO:0000256" key="8">
    <source>
        <dbReference type="SAM" id="Phobius"/>
    </source>
</evidence>
<comment type="caution">
    <text evidence="11">The sequence shown here is derived from an EMBL/GenBank/DDBJ whole genome shotgun (WGS) entry which is preliminary data.</text>
</comment>
<sequence length="565" mass="62119">MKKRLNMKSIRMKILLGFSLVIMLVIIQSVFNFVSLTDANKNTEDILNKELPLLIADEQLAFNMAQRIALARGYILNGDSSYKELFDQYTQDSVQHQDYIISQTNSEKIEQLINKSIEWRKIIVEEVFVAYDRGDEEGAKRILNEVAQPIARELMADFEEMAKNREQLIEEEGQLVIDLNQATLISGLVIALLVIVLGLTAALVTSRIITKPLISVMKRMNMIADGDLSNEPLVTKSQDEIGQLVRATNQMNDNTRELLQQIQVVSGSVTSQSEELTQSANEVRTGSQQIASTMEELASGSEVQADHATNLASTMASFTTMVQEANNDGNKIYLSSDNVLGLTNEGRELIESSVKQMMTIDKIVLESVKKVQGLDVQSQEITKLVSVIKEIAEQTNLLALNAAIEAARAGEQGRGFAVVADEVRKLAEQVGVSVMDITGIVNTIQSESANVVLSLQEGYSEVEKGTNQMKTTEETFVTINHAVQEMADSIKMVTTNLSTISEDSKKMNSSVEEIASISEESAAGVEETSASAQQSSSTMEEVTNSSTQLSKLAEELNGLVRKFKL</sequence>
<keyword evidence="4 6" id="KW-0807">Transducer</keyword>
<feature type="compositionally biased region" description="Low complexity" evidence="7">
    <location>
        <begin position="519"/>
        <end position="538"/>
    </location>
</feature>
<dbReference type="CDD" id="cd06225">
    <property type="entry name" value="HAMP"/>
    <property type="match status" value="1"/>
</dbReference>
<evidence type="ECO:0000256" key="3">
    <source>
        <dbReference type="ARBA" id="ARBA00023136"/>
    </source>
</evidence>
<dbReference type="InterPro" id="IPR003660">
    <property type="entry name" value="HAMP_dom"/>
</dbReference>
<evidence type="ECO:0000259" key="9">
    <source>
        <dbReference type="PROSITE" id="PS50111"/>
    </source>
</evidence>
<evidence type="ECO:0000256" key="2">
    <source>
        <dbReference type="ARBA" id="ARBA00022475"/>
    </source>
</evidence>
<gene>
    <name evidence="11" type="ORF">J7W16_19045</name>
</gene>
<reference evidence="11" key="1">
    <citation type="submission" date="2021-03" db="EMBL/GenBank/DDBJ databases">
        <title>Bacillus suaedae sp. nov., isolated from Suaeda aralocaspica.</title>
        <authorList>
            <person name="Lei R.F.R."/>
        </authorList>
    </citation>
    <scope>NUCLEOTIDE SEQUENCE</scope>
    <source>
        <strain evidence="11">YZJH907-2</strain>
    </source>
</reference>
<evidence type="ECO:0000256" key="5">
    <source>
        <dbReference type="ARBA" id="ARBA00029447"/>
    </source>
</evidence>
<accession>A0A940WVL3</accession>
<dbReference type="PANTHER" id="PTHR32089">
    <property type="entry name" value="METHYL-ACCEPTING CHEMOTAXIS PROTEIN MCPB"/>
    <property type="match status" value="1"/>
</dbReference>
<keyword evidence="2" id="KW-1003">Cell membrane</keyword>
<feature type="domain" description="Methyl-accepting transducer" evidence="9">
    <location>
        <begin position="279"/>
        <end position="529"/>
    </location>
</feature>
<feature type="domain" description="HAMP" evidence="10">
    <location>
        <begin position="207"/>
        <end position="260"/>
    </location>
</feature>
<comment type="subcellular location">
    <subcellularLocation>
        <location evidence="1">Cell membrane</location>
    </subcellularLocation>
</comment>
<dbReference type="GO" id="GO:0005886">
    <property type="term" value="C:plasma membrane"/>
    <property type="evidence" value="ECO:0007669"/>
    <property type="project" value="UniProtKB-SubCell"/>
</dbReference>
<feature type="region of interest" description="Disordered" evidence="7">
    <location>
        <begin position="519"/>
        <end position="549"/>
    </location>
</feature>
<dbReference type="GO" id="GO:0007165">
    <property type="term" value="P:signal transduction"/>
    <property type="evidence" value="ECO:0007669"/>
    <property type="project" value="UniProtKB-KW"/>
</dbReference>
<comment type="similarity">
    <text evidence="5">Belongs to the methyl-accepting chemotaxis (MCP) protein family.</text>
</comment>
<name>A0A940WVL3_9BACI</name>
<evidence type="ECO:0000313" key="12">
    <source>
        <dbReference type="Proteomes" id="UP000678228"/>
    </source>
</evidence>
<evidence type="ECO:0000256" key="7">
    <source>
        <dbReference type="SAM" id="MobiDB-lite"/>
    </source>
</evidence>
<dbReference type="InterPro" id="IPR004089">
    <property type="entry name" value="MCPsignal_dom"/>
</dbReference>
<protein>
    <submittedName>
        <fullName evidence="11">Methyl-accepting chemotaxis protein</fullName>
    </submittedName>
</protein>
<dbReference type="Proteomes" id="UP000678228">
    <property type="component" value="Unassembled WGS sequence"/>
</dbReference>
<dbReference type="Gene3D" id="1.10.287.950">
    <property type="entry name" value="Methyl-accepting chemotaxis protein"/>
    <property type="match status" value="1"/>
</dbReference>
<evidence type="ECO:0000256" key="1">
    <source>
        <dbReference type="ARBA" id="ARBA00004236"/>
    </source>
</evidence>
<evidence type="ECO:0000313" key="11">
    <source>
        <dbReference type="EMBL" id="MBP3953225.1"/>
    </source>
</evidence>
<feature type="compositionally biased region" description="Polar residues" evidence="7">
    <location>
        <begin position="539"/>
        <end position="549"/>
    </location>
</feature>
<dbReference type="PANTHER" id="PTHR32089:SF114">
    <property type="entry name" value="METHYL-ACCEPTING CHEMOTAXIS PROTEIN MCPB"/>
    <property type="match status" value="1"/>
</dbReference>
<evidence type="ECO:0000259" key="10">
    <source>
        <dbReference type="PROSITE" id="PS50885"/>
    </source>
</evidence>
<dbReference type="AlphaFoldDB" id="A0A940WVL3"/>
<dbReference type="CDD" id="cd11386">
    <property type="entry name" value="MCP_signal"/>
    <property type="match status" value="1"/>
</dbReference>
<keyword evidence="3 8" id="KW-0472">Membrane</keyword>
<dbReference type="SUPFAM" id="SSF58104">
    <property type="entry name" value="Methyl-accepting chemotaxis protein (MCP) signaling domain"/>
    <property type="match status" value="1"/>
</dbReference>
<evidence type="ECO:0000256" key="6">
    <source>
        <dbReference type="PROSITE-ProRule" id="PRU00284"/>
    </source>
</evidence>
<dbReference type="Pfam" id="PF00015">
    <property type="entry name" value="MCPsignal"/>
    <property type="match status" value="1"/>
</dbReference>
<proteinExistence type="inferred from homology"/>
<organism evidence="11 12">
    <name type="scientific">Halalkalibacter suaedae</name>
    <dbReference type="NCBI Taxonomy" id="2822140"/>
    <lineage>
        <taxon>Bacteria</taxon>
        <taxon>Bacillati</taxon>
        <taxon>Bacillota</taxon>
        <taxon>Bacilli</taxon>
        <taxon>Bacillales</taxon>
        <taxon>Bacillaceae</taxon>
        <taxon>Halalkalibacter</taxon>
    </lineage>
</organism>
<dbReference type="Pfam" id="PF00672">
    <property type="entry name" value="HAMP"/>
    <property type="match status" value="1"/>
</dbReference>
<dbReference type="PROSITE" id="PS50111">
    <property type="entry name" value="CHEMOTAXIS_TRANSDUC_2"/>
    <property type="match status" value="1"/>
</dbReference>
<dbReference type="EMBL" id="JAGKSQ010000011">
    <property type="protein sequence ID" value="MBP3953225.1"/>
    <property type="molecule type" value="Genomic_DNA"/>
</dbReference>